<dbReference type="PANTHER" id="PTHR30429:SF3">
    <property type="entry name" value="LIPOPROTEIN"/>
    <property type="match status" value="1"/>
</dbReference>
<keyword evidence="5 6" id="KW-0449">Lipoprotein</keyword>
<evidence type="ECO:0000256" key="5">
    <source>
        <dbReference type="ARBA" id="ARBA00023288"/>
    </source>
</evidence>
<evidence type="ECO:0000313" key="10">
    <source>
        <dbReference type="Proteomes" id="UP000189735"/>
    </source>
</evidence>
<feature type="signal peptide" evidence="8">
    <location>
        <begin position="1"/>
        <end position="21"/>
    </location>
</feature>
<comment type="similarity">
    <text evidence="6">Belongs to the nlpA lipoprotein family.</text>
</comment>
<evidence type="ECO:0000256" key="8">
    <source>
        <dbReference type="SAM" id="SignalP"/>
    </source>
</evidence>
<name>A0A1T4WZN2_9MICO</name>
<proteinExistence type="inferred from homology"/>
<dbReference type="EMBL" id="FUYG01000001">
    <property type="protein sequence ID" value="SKA82843.1"/>
    <property type="molecule type" value="Genomic_DNA"/>
</dbReference>
<evidence type="ECO:0000256" key="4">
    <source>
        <dbReference type="ARBA" id="ARBA00023139"/>
    </source>
</evidence>
<evidence type="ECO:0000256" key="2">
    <source>
        <dbReference type="ARBA" id="ARBA00022729"/>
    </source>
</evidence>
<dbReference type="AlphaFoldDB" id="A0A1T4WZN2"/>
<evidence type="ECO:0000256" key="7">
    <source>
        <dbReference type="PIRSR" id="PIRSR002854-1"/>
    </source>
</evidence>
<dbReference type="SUPFAM" id="SSF53850">
    <property type="entry name" value="Periplasmic binding protein-like II"/>
    <property type="match status" value="1"/>
</dbReference>
<reference evidence="10" key="1">
    <citation type="submission" date="2017-02" db="EMBL/GenBank/DDBJ databases">
        <authorList>
            <person name="Varghese N."/>
            <person name="Submissions S."/>
        </authorList>
    </citation>
    <scope>NUCLEOTIDE SEQUENCE [LARGE SCALE GENOMIC DNA]</scope>
    <source>
        <strain evidence="10">VKM Ac-2052</strain>
    </source>
</reference>
<evidence type="ECO:0000256" key="6">
    <source>
        <dbReference type="PIRNR" id="PIRNR002854"/>
    </source>
</evidence>
<dbReference type="Pfam" id="PF03180">
    <property type="entry name" value="Lipoprotein_9"/>
    <property type="match status" value="1"/>
</dbReference>
<feature type="lipid moiety-binding region" description="S-diacylglycerol cysteine" evidence="7">
    <location>
        <position position="23"/>
    </location>
</feature>
<dbReference type="InterPro" id="IPR004872">
    <property type="entry name" value="Lipoprotein_NlpA"/>
</dbReference>
<evidence type="ECO:0000313" key="9">
    <source>
        <dbReference type="EMBL" id="SKA82843.1"/>
    </source>
</evidence>
<accession>A0A1T4WZN2</accession>
<feature type="chain" id="PRO_5039331355" description="Lipoprotein" evidence="8">
    <location>
        <begin position="22"/>
        <end position="298"/>
    </location>
</feature>
<dbReference type="Proteomes" id="UP000189735">
    <property type="component" value="Unassembled WGS sequence"/>
</dbReference>
<keyword evidence="3" id="KW-0472">Membrane</keyword>
<dbReference type="PIRSF" id="PIRSF002854">
    <property type="entry name" value="MetQ"/>
    <property type="match status" value="1"/>
</dbReference>
<evidence type="ECO:0000256" key="3">
    <source>
        <dbReference type="ARBA" id="ARBA00023136"/>
    </source>
</evidence>
<evidence type="ECO:0000256" key="1">
    <source>
        <dbReference type="ARBA" id="ARBA00004635"/>
    </source>
</evidence>
<dbReference type="PANTHER" id="PTHR30429">
    <property type="entry name" value="D-METHIONINE-BINDING LIPOPROTEIN METQ"/>
    <property type="match status" value="1"/>
</dbReference>
<keyword evidence="4" id="KW-0564">Palmitate</keyword>
<dbReference type="GO" id="GO:0016020">
    <property type="term" value="C:membrane"/>
    <property type="evidence" value="ECO:0007669"/>
    <property type="project" value="UniProtKB-SubCell"/>
</dbReference>
<keyword evidence="2 8" id="KW-0732">Signal</keyword>
<comment type="subcellular location">
    <subcellularLocation>
        <location evidence="1">Membrane</location>
        <topology evidence="1">Lipid-anchor</topology>
    </subcellularLocation>
</comment>
<sequence>MSLSKKILAAAATLPLIAALAGCAGSAADAEKGTADNPVKLGVVGASDPYWEIYKKAAADEGISVDIVDFTEYPQPNPALSEGEIDLNQFQHIVYLAQYNEASGENLVPVGATAIYPLALYSTKYTSVKDIKKGDTVAIPNDESNLSRALLVLQSAGLVELKDGGSIFSTVDDVDTDKSTVKVTTLEASLTPTSLPDVAAAIINNDFVADAGLTFDDAIAQDDPSDPNALPYVNIFAARAEDKDNETFKKLVSIYQDTKTVTDAVQENSGGTAVFVKTPVSDLQTSLDTVQADIKAKG</sequence>
<gene>
    <name evidence="9" type="ORF">SAMN06295879_0542</name>
</gene>
<dbReference type="Gene3D" id="3.40.190.10">
    <property type="entry name" value="Periplasmic binding protein-like II"/>
    <property type="match status" value="2"/>
</dbReference>
<organism evidence="9 10">
    <name type="scientific">Agreia bicolorata</name>
    <dbReference type="NCBI Taxonomy" id="110935"/>
    <lineage>
        <taxon>Bacteria</taxon>
        <taxon>Bacillati</taxon>
        <taxon>Actinomycetota</taxon>
        <taxon>Actinomycetes</taxon>
        <taxon>Micrococcales</taxon>
        <taxon>Microbacteriaceae</taxon>
        <taxon>Agreia</taxon>
    </lineage>
</organism>
<dbReference type="RefSeq" id="WP_078713250.1">
    <property type="nucleotide sequence ID" value="NZ_FUYG01000001.1"/>
</dbReference>
<dbReference type="PROSITE" id="PS51257">
    <property type="entry name" value="PROKAR_LIPOPROTEIN"/>
    <property type="match status" value="1"/>
</dbReference>
<protein>
    <recommendedName>
        <fullName evidence="6">Lipoprotein</fullName>
    </recommendedName>
</protein>